<gene>
    <name evidence="4" type="ORF">FGL95_12475</name>
</gene>
<dbReference type="InterPro" id="IPR013762">
    <property type="entry name" value="Integrase-like_cat_sf"/>
</dbReference>
<feature type="region of interest" description="Disordered" evidence="2">
    <location>
        <begin position="1"/>
        <end position="20"/>
    </location>
</feature>
<dbReference type="InterPro" id="IPR002104">
    <property type="entry name" value="Integrase_catalytic"/>
</dbReference>
<reference evidence="4 5" key="2">
    <citation type="submission" date="2020-06" db="EMBL/GenBank/DDBJ databases">
        <title>Antribacter stalactiti gen. nov., sp. nov., a new member of the family Nacardiaceae isolated from a cave.</title>
        <authorList>
            <person name="Kim I.S."/>
        </authorList>
    </citation>
    <scope>NUCLEOTIDE SEQUENCE [LARGE SCALE GENOMIC DNA]</scope>
    <source>
        <strain evidence="4 5">YC2-7</strain>
    </source>
</reference>
<sequence length="809" mass="91689">MTQTEVPIDQPRRRTARPALPYKQHDHLAPITPAAGGARDRLAIDTVLELLPTSTWARRHKGTADVGPRRILSWLDTYPGSGWQDRWVTSGADNDLAWIDTLISADDPRIPSSQHSQLMDGVARLLRGRIVFPSYGFLTSYNPATLYPRARAAFRPDLFERFDSRAGQLAGTRRQHNCALVVASKLVLHTGRDLDELTPEHLLAYRAWHFSVFRKSPSGLDLAWSVLAEVADFEEYATLADAVRLGQRTTTELVDAYDVKHRTVREVLIRYLDERRAGLDYNTFLHIIWALVGVFWADIEHHHPGLDTLNLPAEVVDAWKQRLRTVTTNDGGSRPRRERTRILITVRSFYRDLQQWAADDPAWAAWSFPNPIRKNDTAGFIKAKAKTTAAMHQRVRERLPHLPILVDTAERLKTEQAALLAATNAAAVGQTFEHAGRQYRRRALKSLDRRGAYQLLEPPTRIEDLTTGEQIDVGKKEHESFWGWAVIETLRHTGIRVEELLEITHLALVSYRVPATGELVPMLQIVPSKTNEERLLLVSPELANVLAIIITRLRTENGGTIPLTARYDKHERVIGSPLPHLFQHRHGWSWAIPVDRTIQKWLNQILQRTGLRDAAGAPLRCTPHDFRRMFATEAVSGGLPIHIVAKLLGHKTIDTTQAYTAIFDDELVRSYRSYLDARRTLRPEEEYREPSDEEWRDFEQHFEQRKLELGTCGRPYGTPCKHEHACIRCPSLRVDPRARDRIVDIIANLRARIDEARANGWTGEVEGLKVSLNAAAAKLVSLDKMRGRDRDTSGGITELGIPVIISATP</sequence>
<dbReference type="CDD" id="cd00397">
    <property type="entry name" value="DNA_BRE_C"/>
    <property type="match status" value="1"/>
</dbReference>
<dbReference type="RefSeq" id="WP_169587214.1">
    <property type="nucleotide sequence ID" value="NZ_VCQU01000004.1"/>
</dbReference>
<organism evidence="4 5">
    <name type="scientific">Antrihabitans stalactiti</name>
    <dbReference type="NCBI Taxonomy" id="2584121"/>
    <lineage>
        <taxon>Bacteria</taxon>
        <taxon>Bacillati</taxon>
        <taxon>Actinomycetota</taxon>
        <taxon>Actinomycetes</taxon>
        <taxon>Mycobacteriales</taxon>
        <taxon>Nocardiaceae</taxon>
        <taxon>Antrihabitans</taxon>
    </lineage>
</organism>
<protein>
    <submittedName>
        <fullName evidence="4">Site-specific integrase</fullName>
    </submittedName>
</protein>
<dbReference type="SUPFAM" id="SSF56349">
    <property type="entry name" value="DNA breaking-rejoining enzymes"/>
    <property type="match status" value="1"/>
</dbReference>
<dbReference type="PANTHER" id="PTHR30349:SF64">
    <property type="entry name" value="PROPHAGE INTEGRASE INTD-RELATED"/>
    <property type="match status" value="1"/>
</dbReference>
<evidence type="ECO:0000256" key="1">
    <source>
        <dbReference type="ARBA" id="ARBA00023172"/>
    </source>
</evidence>
<name>A0A848KC17_9NOCA</name>
<feature type="domain" description="Tyr recombinase" evidence="3">
    <location>
        <begin position="442"/>
        <end position="672"/>
    </location>
</feature>
<dbReference type="Pfam" id="PF00589">
    <property type="entry name" value="Phage_integrase"/>
    <property type="match status" value="1"/>
</dbReference>
<dbReference type="PANTHER" id="PTHR30349">
    <property type="entry name" value="PHAGE INTEGRASE-RELATED"/>
    <property type="match status" value="1"/>
</dbReference>
<dbReference type="GO" id="GO:0015074">
    <property type="term" value="P:DNA integration"/>
    <property type="evidence" value="ECO:0007669"/>
    <property type="project" value="InterPro"/>
</dbReference>
<proteinExistence type="predicted"/>
<dbReference type="GO" id="GO:0003677">
    <property type="term" value="F:DNA binding"/>
    <property type="evidence" value="ECO:0007669"/>
    <property type="project" value="InterPro"/>
</dbReference>
<dbReference type="PROSITE" id="PS51898">
    <property type="entry name" value="TYR_RECOMBINASE"/>
    <property type="match status" value="1"/>
</dbReference>
<comment type="caution">
    <text evidence="4">The sequence shown here is derived from an EMBL/GenBank/DDBJ whole genome shotgun (WGS) entry which is preliminary data.</text>
</comment>
<dbReference type="Gene3D" id="1.10.443.10">
    <property type="entry name" value="Intergrase catalytic core"/>
    <property type="match status" value="1"/>
</dbReference>
<keyword evidence="5" id="KW-1185">Reference proteome</keyword>
<evidence type="ECO:0000259" key="3">
    <source>
        <dbReference type="PROSITE" id="PS51898"/>
    </source>
</evidence>
<evidence type="ECO:0000313" key="5">
    <source>
        <dbReference type="Proteomes" id="UP000535543"/>
    </source>
</evidence>
<dbReference type="EMBL" id="VCQU01000004">
    <property type="protein sequence ID" value="NMN95851.1"/>
    <property type="molecule type" value="Genomic_DNA"/>
</dbReference>
<accession>A0A848KC17</accession>
<dbReference type="AlphaFoldDB" id="A0A848KC17"/>
<dbReference type="InterPro" id="IPR011010">
    <property type="entry name" value="DNA_brk_join_enz"/>
</dbReference>
<dbReference type="InterPro" id="IPR050090">
    <property type="entry name" value="Tyrosine_recombinase_XerCD"/>
</dbReference>
<dbReference type="Proteomes" id="UP000535543">
    <property type="component" value="Unassembled WGS sequence"/>
</dbReference>
<keyword evidence="1" id="KW-0233">DNA recombination</keyword>
<reference evidence="4 5" key="1">
    <citation type="submission" date="2019-05" db="EMBL/GenBank/DDBJ databases">
        <authorList>
            <person name="Lee S.D."/>
        </authorList>
    </citation>
    <scope>NUCLEOTIDE SEQUENCE [LARGE SCALE GENOMIC DNA]</scope>
    <source>
        <strain evidence="4 5">YC2-7</strain>
    </source>
</reference>
<dbReference type="GO" id="GO:0006310">
    <property type="term" value="P:DNA recombination"/>
    <property type="evidence" value="ECO:0007669"/>
    <property type="project" value="UniProtKB-KW"/>
</dbReference>
<evidence type="ECO:0000256" key="2">
    <source>
        <dbReference type="SAM" id="MobiDB-lite"/>
    </source>
</evidence>
<evidence type="ECO:0000313" key="4">
    <source>
        <dbReference type="EMBL" id="NMN95851.1"/>
    </source>
</evidence>